<dbReference type="FunFam" id="1.10.510.10:FF:001239">
    <property type="entry name" value="Predicted protein"/>
    <property type="match status" value="1"/>
</dbReference>
<dbReference type="InterPro" id="IPR017441">
    <property type="entry name" value="Protein_kinase_ATP_BS"/>
</dbReference>
<dbReference type="Pfam" id="PF17681">
    <property type="entry name" value="GCP_N_terminal"/>
    <property type="match status" value="1"/>
</dbReference>
<feature type="compositionally biased region" description="Basic and acidic residues" evidence="15">
    <location>
        <begin position="38"/>
        <end position="53"/>
    </location>
</feature>
<dbReference type="InterPro" id="IPR011009">
    <property type="entry name" value="Kinase-like_dom_sf"/>
</dbReference>
<evidence type="ECO:0000256" key="15">
    <source>
        <dbReference type="SAM" id="MobiDB-lite"/>
    </source>
</evidence>
<dbReference type="InterPro" id="IPR000719">
    <property type="entry name" value="Prot_kinase_dom"/>
</dbReference>
<comment type="similarity">
    <text evidence="3">Belongs to the TUBGCP family.</text>
</comment>
<feature type="compositionally biased region" description="Low complexity" evidence="15">
    <location>
        <begin position="1"/>
        <end position="26"/>
    </location>
</feature>
<evidence type="ECO:0000259" key="16">
    <source>
        <dbReference type="PROSITE" id="PS50011"/>
    </source>
</evidence>
<protein>
    <recommendedName>
        <fullName evidence="4">mitogen-activated protein kinase kinase kinase</fullName>
        <ecNumber evidence="4">2.7.11.25</ecNumber>
    </recommendedName>
</protein>
<evidence type="ECO:0000313" key="18">
    <source>
        <dbReference type="Proteomes" id="UP001188597"/>
    </source>
</evidence>
<evidence type="ECO:0000256" key="3">
    <source>
        <dbReference type="ARBA" id="ARBA00010337"/>
    </source>
</evidence>
<comment type="caution">
    <text evidence="17">The sequence shown here is derived from an EMBL/GenBank/DDBJ whole genome shotgun (WGS) entry which is preliminary data.</text>
</comment>
<dbReference type="GO" id="GO:0005737">
    <property type="term" value="C:cytoplasm"/>
    <property type="evidence" value="ECO:0007669"/>
    <property type="project" value="TreeGrafter"/>
</dbReference>
<dbReference type="GO" id="GO:0005524">
    <property type="term" value="F:ATP binding"/>
    <property type="evidence" value="ECO:0007669"/>
    <property type="project" value="UniProtKB-UniRule"/>
</dbReference>
<evidence type="ECO:0000256" key="5">
    <source>
        <dbReference type="ARBA" id="ARBA00022490"/>
    </source>
</evidence>
<dbReference type="PROSITE" id="PS00107">
    <property type="entry name" value="PROTEIN_KINASE_ATP"/>
    <property type="match status" value="1"/>
</dbReference>
<dbReference type="InterPro" id="IPR041470">
    <property type="entry name" value="GCP_N"/>
</dbReference>
<proteinExistence type="inferred from homology"/>
<accession>A0AA89BFX0</accession>
<feature type="region of interest" description="Disordered" evidence="15">
    <location>
        <begin position="225"/>
        <end position="252"/>
    </location>
</feature>
<evidence type="ECO:0000313" key="17">
    <source>
        <dbReference type="EMBL" id="KAK3039373.1"/>
    </source>
</evidence>
<dbReference type="EMBL" id="JAVXUP010000077">
    <property type="protein sequence ID" value="KAK3039373.1"/>
    <property type="molecule type" value="Genomic_DNA"/>
</dbReference>
<name>A0AA89BFX0_9ASTE</name>
<evidence type="ECO:0000256" key="8">
    <source>
        <dbReference type="ARBA" id="ARBA00022741"/>
    </source>
</evidence>
<evidence type="ECO:0000256" key="14">
    <source>
        <dbReference type="PROSITE-ProRule" id="PRU10141"/>
    </source>
</evidence>
<feature type="binding site" evidence="14">
    <location>
        <position position="318"/>
    </location>
    <ligand>
        <name>ATP</name>
        <dbReference type="ChEBI" id="CHEBI:30616"/>
    </ligand>
</feature>
<feature type="domain" description="Protein kinase" evidence="16">
    <location>
        <begin position="289"/>
        <end position="550"/>
    </location>
</feature>
<evidence type="ECO:0000256" key="6">
    <source>
        <dbReference type="ARBA" id="ARBA00022679"/>
    </source>
</evidence>
<sequence>MPSLRNALTASPTSSSSLPSDSPLNSRRLTRQRKLRHVSGEELGLKPGNDRSKSLPASPGSGLDSGSRSPGHWSMSAVPQPLPLPELHSPLKRNDNLPLRREGTKSVYLLHQTTWKTTDQVATKSSRSPTYLRRGFHQNLNVESADRNFRVNVPARSAPTSGFTSPSLSPPRFGTVNLFNSSSALDASVFNRLAGSASQVLPLRLTPSPNHSPLRSPTLLSPCRARSPTGVALQSQHKSLPESSVARSEGNNANVHPLPLPPGVSRPSQSNAICHGIDKSDVSSIKGQWQKGKLIGRGTYGRVYVAINRKTGASCAMKEVDIIPDDSKSTECIKQLEQEIKVLQNLEHPNIVQYYGSEVVEDRFCIYLEYVHPGSINNYVREHCKAVTECVVRNFTRHIVSGLAYLHSTKTVHRDIKGANLLVDASGVVKLADFGLAKHLTGLSTDFSLKGSPHWMAPEVLQAVMRRDADSEHAFAVDIWSLGCTVIEMLTGKPPWGEISGVQAMFSVLNKSPPIPETLSSEGKDFLRGCFQRNPADRPTAVMLLEHPFLWNSHGQNISVGMQEFSAMKLNVISYSILFQDTAHSPRDWTKHKDLLPLIPGTWSKHGKLPYRVPNSAAPCFDFCFLSGFGCTFSANGTIMEVSESLIEKIYSGYSGGLHFATPASSLRTDEVELVQGVLQALQGSSSSVFYWNHIGQTYCAKPGIYVAHLSRKSLDAILDQFIYAATCLQLVDVEVNKVKVSVRSPPPTLRAFSCSISAWLRRLRDVALKEEVKISNYSCGTAPTLLGLASSLSSLCSGAEYLLQIVHGAIPQVYLDPDPPFSSADIAVHILNYLYKKLNEVCLVHGGEEDAYRMVLHTFVGCLLPLIEGLDSWLFEGTLDDPFEELFFYANKEIGIDEAEFWEKSYLFRPNHYKETDMAHELPALGDGKKDVTRREAISVSISAKGKEHTERDLRTCPLFIKDLAKAIMSAGKSLQLIRHDPMTSSAASGGEQEIGQSITKLTLSEVFCVSLTALVGHGDHISDYLWHDDKIVSSLEYIVGKHDEEGHDESLPSLTYLEKVWPKFLFDTLSSKRESSLASVHKDANGFVDAKGESLAAGVLDDYPLTRSCCSENPAVMVSSKFLDENRGARNALKLSRSFHLPPLNDDGLRKAIFGGNSRPRSVAEGTNFTFGFQFRESDYLRSQEETNMLEALFPFPTLLPPFQVDTIGSRILSKLLYEWRLMDELGVLRAIYLLGSGDLLQHFLTVIFSKLDKGESWDDDFELNTVLQESIRNSADGILLSTPDALVVSITKNPGSNGDEQHDTSIHISTPRKSRAHSSGIDGLESLKFTYKVPWPLELIANTEAIKKYNQVMSFLLKVKRAKFALDKARRWMWKDRGTATVNRKHHWLVEQKLLHFVDAFHQYVMDRVMFIQLLRRIFSVGGFVKQVYHSAWRELCEGMAAAGSLDEVIEVHEAYLLSIQRQCFVVPDKLVFIRLLFFAIFMFRTSTLVEKNDGSDDGLFSFQWALIASRINNILGLALDFYSIQQTLSSGGAVSAIKARCEMEVDRIERQFDDCISFLLRVLSFKLNVGQFPHLADLVTRINYNYFYISDNGNLITAPGSDTVTSKLGKAF</sequence>
<keyword evidence="11" id="KW-0206">Cytoskeleton</keyword>
<dbReference type="GO" id="GO:0043015">
    <property type="term" value="F:gamma-tubulin binding"/>
    <property type="evidence" value="ECO:0007669"/>
    <property type="project" value="InterPro"/>
</dbReference>
<dbReference type="InterPro" id="IPR040457">
    <property type="entry name" value="GCP_C"/>
</dbReference>
<evidence type="ECO:0000256" key="4">
    <source>
        <dbReference type="ARBA" id="ARBA00012406"/>
    </source>
</evidence>
<feature type="region of interest" description="Disordered" evidence="15">
    <location>
        <begin position="1297"/>
        <end position="1322"/>
    </location>
</feature>
<feature type="region of interest" description="Disordered" evidence="15">
    <location>
        <begin position="1"/>
        <end position="99"/>
    </location>
</feature>
<dbReference type="InterPro" id="IPR042241">
    <property type="entry name" value="GCP_C_sf"/>
</dbReference>
<feature type="compositionally biased region" description="Polar residues" evidence="15">
    <location>
        <begin position="232"/>
        <end position="252"/>
    </location>
</feature>
<dbReference type="Gene3D" id="1.20.120.1900">
    <property type="entry name" value="Gamma-tubulin complex, C-terminal domain"/>
    <property type="match status" value="1"/>
</dbReference>
<dbReference type="GO" id="GO:0005874">
    <property type="term" value="C:microtubule"/>
    <property type="evidence" value="ECO:0007669"/>
    <property type="project" value="UniProtKB-KW"/>
</dbReference>
<evidence type="ECO:0000256" key="7">
    <source>
        <dbReference type="ARBA" id="ARBA00022701"/>
    </source>
</evidence>
<keyword evidence="8 14" id="KW-0547">Nucleotide-binding</keyword>
<dbReference type="GO" id="GO:0004709">
    <property type="term" value="F:MAP kinase kinase kinase activity"/>
    <property type="evidence" value="ECO:0007669"/>
    <property type="project" value="UniProtKB-EC"/>
</dbReference>
<dbReference type="EC" id="2.7.11.25" evidence="4"/>
<evidence type="ECO:0000256" key="1">
    <source>
        <dbReference type="ARBA" id="ARBA00004245"/>
    </source>
</evidence>
<reference evidence="17" key="1">
    <citation type="submission" date="2022-12" db="EMBL/GenBank/DDBJ databases">
        <title>Draft genome assemblies for two species of Escallonia (Escalloniales).</title>
        <authorList>
            <person name="Chanderbali A."/>
            <person name="Dervinis C."/>
            <person name="Anghel I."/>
            <person name="Soltis D."/>
            <person name="Soltis P."/>
            <person name="Zapata F."/>
        </authorList>
    </citation>
    <scope>NUCLEOTIDE SEQUENCE</scope>
    <source>
        <strain evidence="17">UCBG64.0493</strain>
        <tissue evidence="17">Leaf</tissue>
    </source>
</reference>
<keyword evidence="10 14" id="KW-0067">ATP-binding</keyword>
<keyword evidence="9" id="KW-0418">Kinase</keyword>
<evidence type="ECO:0000256" key="10">
    <source>
        <dbReference type="ARBA" id="ARBA00022840"/>
    </source>
</evidence>
<comment type="catalytic activity">
    <reaction evidence="12">
        <text>L-threonyl-[protein] + ATP = O-phospho-L-threonyl-[protein] + ADP + H(+)</text>
        <dbReference type="Rhea" id="RHEA:46608"/>
        <dbReference type="Rhea" id="RHEA-COMP:11060"/>
        <dbReference type="Rhea" id="RHEA-COMP:11605"/>
        <dbReference type="ChEBI" id="CHEBI:15378"/>
        <dbReference type="ChEBI" id="CHEBI:30013"/>
        <dbReference type="ChEBI" id="CHEBI:30616"/>
        <dbReference type="ChEBI" id="CHEBI:61977"/>
        <dbReference type="ChEBI" id="CHEBI:456216"/>
        <dbReference type="EC" id="2.7.11.25"/>
    </reaction>
</comment>
<feature type="compositionally biased region" description="Basic residues" evidence="15">
    <location>
        <begin position="28"/>
        <end position="37"/>
    </location>
</feature>
<evidence type="ECO:0000256" key="13">
    <source>
        <dbReference type="ARBA" id="ARBA00048329"/>
    </source>
</evidence>
<dbReference type="PANTHER" id="PTHR48016:SF12">
    <property type="entry name" value="PROTEIN KINASE DOMAIN-CONTAINING PROTEIN"/>
    <property type="match status" value="1"/>
</dbReference>
<dbReference type="InterPro" id="IPR050538">
    <property type="entry name" value="MAP_kinase_kinase_kinase"/>
</dbReference>
<comment type="similarity">
    <text evidence="2">Belongs to the protein kinase superfamily. STE Ser/Thr protein kinase family. MAP kinase kinase kinase subfamily.</text>
</comment>
<dbReference type="PROSITE" id="PS50011">
    <property type="entry name" value="PROTEIN_KINASE_DOM"/>
    <property type="match status" value="1"/>
</dbReference>
<evidence type="ECO:0000256" key="11">
    <source>
        <dbReference type="ARBA" id="ARBA00023212"/>
    </source>
</evidence>
<evidence type="ECO:0000256" key="12">
    <source>
        <dbReference type="ARBA" id="ARBA00047559"/>
    </source>
</evidence>
<comment type="catalytic activity">
    <reaction evidence="13">
        <text>L-seryl-[protein] + ATP = O-phospho-L-seryl-[protein] + ADP + H(+)</text>
        <dbReference type="Rhea" id="RHEA:17989"/>
        <dbReference type="Rhea" id="RHEA-COMP:9863"/>
        <dbReference type="Rhea" id="RHEA-COMP:11604"/>
        <dbReference type="ChEBI" id="CHEBI:15378"/>
        <dbReference type="ChEBI" id="CHEBI:29999"/>
        <dbReference type="ChEBI" id="CHEBI:30616"/>
        <dbReference type="ChEBI" id="CHEBI:83421"/>
        <dbReference type="ChEBI" id="CHEBI:456216"/>
        <dbReference type="EC" id="2.7.11.25"/>
    </reaction>
</comment>
<dbReference type="SUPFAM" id="SSF56112">
    <property type="entry name" value="Protein kinase-like (PK-like)"/>
    <property type="match status" value="1"/>
</dbReference>
<dbReference type="Gene3D" id="1.10.510.10">
    <property type="entry name" value="Transferase(Phosphotransferase) domain 1"/>
    <property type="match status" value="1"/>
</dbReference>
<dbReference type="Pfam" id="PF00069">
    <property type="entry name" value="Pkinase"/>
    <property type="match status" value="1"/>
</dbReference>
<keyword evidence="5" id="KW-0963">Cytoplasm</keyword>
<keyword evidence="18" id="KW-1185">Reference proteome</keyword>
<keyword evidence="6" id="KW-0808">Transferase</keyword>
<evidence type="ECO:0000256" key="9">
    <source>
        <dbReference type="ARBA" id="ARBA00022777"/>
    </source>
</evidence>
<dbReference type="PANTHER" id="PTHR48016">
    <property type="entry name" value="MAP KINASE KINASE KINASE SSK2-RELATED-RELATED"/>
    <property type="match status" value="1"/>
</dbReference>
<dbReference type="Pfam" id="PF04130">
    <property type="entry name" value="GCP_C_terminal"/>
    <property type="match status" value="2"/>
</dbReference>
<dbReference type="Proteomes" id="UP001188597">
    <property type="component" value="Unassembled WGS sequence"/>
</dbReference>
<organism evidence="17 18">
    <name type="scientific">Escallonia herrerae</name>
    <dbReference type="NCBI Taxonomy" id="1293975"/>
    <lineage>
        <taxon>Eukaryota</taxon>
        <taxon>Viridiplantae</taxon>
        <taxon>Streptophyta</taxon>
        <taxon>Embryophyta</taxon>
        <taxon>Tracheophyta</taxon>
        <taxon>Spermatophyta</taxon>
        <taxon>Magnoliopsida</taxon>
        <taxon>eudicotyledons</taxon>
        <taxon>Gunneridae</taxon>
        <taxon>Pentapetalae</taxon>
        <taxon>asterids</taxon>
        <taxon>campanulids</taxon>
        <taxon>Escalloniales</taxon>
        <taxon>Escalloniaceae</taxon>
        <taxon>Escallonia</taxon>
    </lineage>
</organism>
<evidence type="ECO:0000256" key="2">
    <source>
        <dbReference type="ARBA" id="ARBA00006529"/>
    </source>
</evidence>
<gene>
    <name evidence="17" type="ORF">RJ639_027622</name>
</gene>
<dbReference type="SMART" id="SM00220">
    <property type="entry name" value="S_TKc"/>
    <property type="match status" value="1"/>
</dbReference>
<comment type="subcellular location">
    <subcellularLocation>
        <location evidence="1">Cytoplasm</location>
        <location evidence="1">Cytoskeleton</location>
    </subcellularLocation>
</comment>
<keyword evidence="7" id="KW-0493">Microtubule</keyword>